<dbReference type="KEGG" id="bsc:COCSADRAFT_189713"/>
<evidence type="ECO:0000313" key="2">
    <source>
        <dbReference type="Proteomes" id="UP000016934"/>
    </source>
</evidence>
<proteinExistence type="predicted"/>
<dbReference type="GeneID" id="19133690"/>
<reference evidence="1 2" key="1">
    <citation type="journal article" date="2012" name="PLoS Pathog.">
        <title>Diverse lifestyles and strategies of plant pathogenesis encoded in the genomes of eighteen Dothideomycetes fungi.</title>
        <authorList>
            <person name="Ohm R.A."/>
            <person name="Feau N."/>
            <person name="Henrissat B."/>
            <person name="Schoch C.L."/>
            <person name="Horwitz B.A."/>
            <person name="Barry K.W."/>
            <person name="Condon B.J."/>
            <person name="Copeland A.C."/>
            <person name="Dhillon B."/>
            <person name="Glaser F."/>
            <person name="Hesse C.N."/>
            <person name="Kosti I."/>
            <person name="LaButti K."/>
            <person name="Lindquist E.A."/>
            <person name="Lucas S."/>
            <person name="Salamov A.A."/>
            <person name="Bradshaw R.E."/>
            <person name="Ciuffetti L."/>
            <person name="Hamelin R.C."/>
            <person name="Kema G.H.J."/>
            <person name="Lawrence C."/>
            <person name="Scott J.A."/>
            <person name="Spatafora J.W."/>
            <person name="Turgeon B.G."/>
            <person name="de Wit P.J.G.M."/>
            <person name="Zhong S."/>
            <person name="Goodwin S.B."/>
            <person name="Grigoriev I.V."/>
        </authorList>
    </citation>
    <scope>NUCLEOTIDE SEQUENCE [LARGE SCALE GENOMIC DNA]</scope>
    <source>
        <strain evidence="2">ND90Pr / ATCC 201652</strain>
    </source>
</reference>
<dbReference type="Proteomes" id="UP000016934">
    <property type="component" value="Unassembled WGS sequence"/>
</dbReference>
<accession>M2T6Q8</accession>
<dbReference type="eggNOG" id="ENOG502TMGH">
    <property type="taxonomic scope" value="Eukaryota"/>
</dbReference>
<dbReference type="OrthoDB" id="10421725at2759"/>
<organism evidence="1 2">
    <name type="scientific">Cochliobolus sativus (strain ND90Pr / ATCC 201652)</name>
    <name type="common">Common root rot and spot blotch fungus</name>
    <name type="synonym">Bipolaris sorokiniana</name>
    <dbReference type="NCBI Taxonomy" id="665912"/>
    <lineage>
        <taxon>Eukaryota</taxon>
        <taxon>Fungi</taxon>
        <taxon>Dikarya</taxon>
        <taxon>Ascomycota</taxon>
        <taxon>Pezizomycotina</taxon>
        <taxon>Dothideomycetes</taxon>
        <taxon>Pleosporomycetidae</taxon>
        <taxon>Pleosporales</taxon>
        <taxon>Pleosporineae</taxon>
        <taxon>Pleosporaceae</taxon>
        <taxon>Bipolaris</taxon>
    </lineage>
</organism>
<reference evidence="2" key="2">
    <citation type="journal article" date="2013" name="PLoS Genet.">
        <title>Comparative genome structure, secondary metabolite, and effector coding capacity across Cochliobolus pathogens.</title>
        <authorList>
            <person name="Condon B.J."/>
            <person name="Leng Y."/>
            <person name="Wu D."/>
            <person name="Bushley K.E."/>
            <person name="Ohm R.A."/>
            <person name="Otillar R."/>
            <person name="Martin J."/>
            <person name="Schackwitz W."/>
            <person name="Grimwood J."/>
            <person name="MohdZainudin N."/>
            <person name="Xue C."/>
            <person name="Wang R."/>
            <person name="Manning V.A."/>
            <person name="Dhillon B."/>
            <person name="Tu Z.J."/>
            <person name="Steffenson B.J."/>
            <person name="Salamov A."/>
            <person name="Sun H."/>
            <person name="Lowry S."/>
            <person name="LaButti K."/>
            <person name="Han J."/>
            <person name="Copeland A."/>
            <person name="Lindquist E."/>
            <person name="Barry K."/>
            <person name="Schmutz J."/>
            <person name="Baker S.E."/>
            <person name="Ciuffetti L.M."/>
            <person name="Grigoriev I.V."/>
            <person name="Zhong S."/>
            <person name="Turgeon B.G."/>
        </authorList>
    </citation>
    <scope>NUCLEOTIDE SEQUENCE [LARGE SCALE GENOMIC DNA]</scope>
    <source>
        <strain evidence="2">ND90Pr / ATCC 201652</strain>
    </source>
</reference>
<name>M2T6Q8_COCSN</name>
<dbReference type="EMBL" id="KB445642">
    <property type="protein sequence ID" value="EMD64642.1"/>
    <property type="molecule type" value="Genomic_DNA"/>
</dbReference>
<dbReference type="RefSeq" id="XP_007699256.1">
    <property type="nucleotide sequence ID" value="XM_007701066.1"/>
</dbReference>
<evidence type="ECO:0000313" key="1">
    <source>
        <dbReference type="EMBL" id="EMD64642.1"/>
    </source>
</evidence>
<gene>
    <name evidence="1" type="ORF">COCSADRAFT_189713</name>
</gene>
<keyword evidence="2" id="KW-1185">Reference proteome</keyword>
<dbReference type="AlphaFoldDB" id="M2T6Q8"/>
<sequence length="377" mass="41596">MGGAVGNQAMEPWSEELWSNCKSKRVEDRLCSRRIVPRVRHSTKADMICASPKFQIHHQGGEGGMVGPAPKGLPLPAAPSHIRCPSQPWVEVVVTVRACGWMDMDWAWYMEGARAREKEGCFEKVTALPTSSHSQRFYYHILPEPSPVTAVRLETGAGGILGMRREPSGMMKRIPSCPLCARPDAGEQRMLQWLLRLPPEWSSAVRHASWTRHCHLQHAVTTERPAGPAWKPAGAVATAHEAGAWLRHIKRVTVVQFRGYGTVSPTCRRQGQPFLPSVPSSLQALGPALLTTSHTFFPTPVHKQAKPPPRKNNIVRRLGTHAGPLLLSCTPRLARHMSAAQGTKRHTPSAVPWPLSTLLHFVSLTQVAVRGPSLRID</sequence>
<dbReference type="HOGENOM" id="CLU_733637_0_0_1"/>
<protein>
    <submittedName>
        <fullName evidence="1">Uncharacterized protein</fullName>
    </submittedName>
</protein>